<dbReference type="InterPro" id="IPR009057">
    <property type="entry name" value="Homeodomain-like_sf"/>
</dbReference>
<dbReference type="Gene3D" id="3.40.50.10490">
    <property type="entry name" value="Glucose-6-phosphate isomerase like protein, domain 1"/>
    <property type="match status" value="1"/>
</dbReference>
<dbReference type="GO" id="GO:0097367">
    <property type="term" value="F:carbohydrate derivative binding"/>
    <property type="evidence" value="ECO:0007669"/>
    <property type="project" value="InterPro"/>
</dbReference>
<dbReference type="GO" id="GO:1901135">
    <property type="term" value="P:carbohydrate derivative metabolic process"/>
    <property type="evidence" value="ECO:0007669"/>
    <property type="project" value="InterPro"/>
</dbReference>
<dbReference type="InterPro" id="IPR036388">
    <property type="entry name" value="WH-like_DNA-bd_sf"/>
</dbReference>
<dbReference type="Proteomes" id="UP000295416">
    <property type="component" value="Unassembled WGS sequence"/>
</dbReference>
<dbReference type="GO" id="GO:0003677">
    <property type="term" value="F:DNA binding"/>
    <property type="evidence" value="ECO:0007669"/>
    <property type="project" value="UniProtKB-KW"/>
</dbReference>
<evidence type="ECO:0000256" key="1">
    <source>
        <dbReference type="ARBA" id="ARBA00023015"/>
    </source>
</evidence>
<evidence type="ECO:0000259" key="4">
    <source>
        <dbReference type="PROSITE" id="PS51071"/>
    </source>
</evidence>
<dbReference type="GO" id="GO:0003700">
    <property type="term" value="F:DNA-binding transcription factor activity"/>
    <property type="evidence" value="ECO:0007669"/>
    <property type="project" value="InterPro"/>
</dbReference>
<keyword evidence="7" id="KW-1185">Reference proteome</keyword>
<dbReference type="PROSITE" id="PS51464">
    <property type="entry name" value="SIS"/>
    <property type="match status" value="1"/>
</dbReference>
<comment type="caution">
    <text evidence="6">The sequence shown here is derived from an EMBL/GenBank/DDBJ whole genome shotgun (WGS) entry which is preliminary data.</text>
</comment>
<reference evidence="6 7" key="1">
    <citation type="submission" date="2019-03" db="EMBL/GenBank/DDBJ databases">
        <title>Genomic Encyclopedia of Type Strains, Phase IV (KMG-IV): sequencing the most valuable type-strain genomes for metagenomic binning, comparative biology and taxonomic classification.</title>
        <authorList>
            <person name="Goeker M."/>
        </authorList>
    </citation>
    <scope>NUCLEOTIDE SEQUENCE [LARGE SCALE GENOMIC DNA]</scope>
    <source>
        <strain evidence="6 7">DSM 19377</strain>
    </source>
</reference>
<dbReference type="PANTHER" id="PTHR30514:SF18">
    <property type="entry name" value="RPIR-FAMILY TRANSCRIPTIONAL REGULATOR"/>
    <property type="match status" value="1"/>
</dbReference>
<dbReference type="OrthoDB" id="2930at2"/>
<dbReference type="AlphaFoldDB" id="A0A4R2P5F7"/>
<dbReference type="Pfam" id="PF01418">
    <property type="entry name" value="HTH_6"/>
    <property type="match status" value="1"/>
</dbReference>
<evidence type="ECO:0000259" key="5">
    <source>
        <dbReference type="PROSITE" id="PS51464"/>
    </source>
</evidence>
<feature type="domain" description="SIS" evidence="5">
    <location>
        <begin position="120"/>
        <end position="254"/>
    </location>
</feature>
<dbReference type="InterPro" id="IPR000281">
    <property type="entry name" value="HTH_RpiR"/>
</dbReference>
<dbReference type="SUPFAM" id="SSF46689">
    <property type="entry name" value="Homeodomain-like"/>
    <property type="match status" value="1"/>
</dbReference>
<keyword evidence="3" id="KW-0804">Transcription</keyword>
<organism evidence="6 7">
    <name type="scientific">Scopulibacillus darangshiensis</name>
    <dbReference type="NCBI Taxonomy" id="442528"/>
    <lineage>
        <taxon>Bacteria</taxon>
        <taxon>Bacillati</taxon>
        <taxon>Bacillota</taxon>
        <taxon>Bacilli</taxon>
        <taxon>Bacillales</taxon>
        <taxon>Sporolactobacillaceae</taxon>
        <taxon>Scopulibacillus</taxon>
    </lineage>
</organism>
<keyword evidence="2" id="KW-0238">DNA-binding</keyword>
<gene>
    <name evidence="6" type="ORF">EV207_11049</name>
</gene>
<protein>
    <submittedName>
        <fullName evidence="6">RpiR family transcriptional regulator</fullName>
    </submittedName>
</protein>
<sequence length="274" mass="31438">MDFRMRIQKNRNDLTKGMKKVAGFLLKEPAAFAANPARKVAEEIGVSETMVVRFCHALGYKGYGELQKEIRDFVFNLKNHDKEEHTDQETLAIYEKRMLEDQANIQQTAKMVDPQMFDLAVNKLAEAERILVAGRRSSFSMAHWFTFMLNFVYGKARLFRQETDIHLEDLLAGSVLVAFSFYRYDLDTLWLVEEAKKRGIFVIGFTDSSISPIVDYADALFPVQLTEQSVPDAAPVTFSLLNAIISGVYAKNPERANRHIDAYESRRLKNFFID</sequence>
<dbReference type="Gene3D" id="1.10.10.10">
    <property type="entry name" value="Winged helix-like DNA-binding domain superfamily/Winged helix DNA-binding domain"/>
    <property type="match status" value="1"/>
</dbReference>
<dbReference type="PANTHER" id="PTHR30514">
    <property type="entry name" value="GLUCOKINASE"/>
    <property type="match status" value="1"/>
</dbReference>
<evidence type="ECO:0000256" key="3">
    <source>
        <dbReference type="ARBA" id="ARBA00023163"/>
    </source>
</evidence>
<dbReference type="CDD" id="cd05013">
    <property type="entry name" value="SIS_RpiR"/>
    <property type="match status" value="1"/>
</dbReference>
<evidence type="ECO:0000313" key="7">
    <source>
        <dbReference type="Proteomes" id="UP000295416"/>
    </source>
</evidence>
<feature type="domain" description="HTH rpiR-type" evidence="4">
    <location>
        <begin position="1"/>
        <end position="77"/>
    </location>
</feature>
<proteinExistence type="predicted"/>
<dbReference type="InterPro" id="IPR047640">
    <property type="entry name" value="RpiR-like"/>
</dbReference>
<accession>A0A4R2P5F7</accession>
<name>A0A4R2P5F7_9BACL</name>
<dbReference type="InterPro" id="IPR046348">
    <property type="entry name" value="SIS_dom_sf"/>
</dbReference>
<dbReference type="PROSITE" id="PS51071">
    <property type="entry name" value="HTH_RPIR"/>
    <property type="match status" value="1"/>
</dbReference>
<dbReference type="InterPro" id="IPR035472">
    <property type="entry name" value="RpiR-like_SIS"/>
</dbReference>
<dbReference type="RefSeq" id="WP_132745790.1">
    <property type="nucleotide sequence ID" value="NZ_SLXK01000010.1"/>
</dbReference>
<dbReference type="InterPro" id="IPR001347">
    <property type="entry name" value="SIS_dom"/>
</dbReference>
<dbReference type="EMBL" id="SLXK01000010">
    <property type="protein sequence ID" value="TCP29428.1"/>
    <property type="molecule type" value="Genomic_DNA"/>
</dbReference>
<evidence type="ECO:0000313" key="6">
    <source>
        <dbReference type="EMBL" id="TCP29428.1"/>
    </source>
</evidence>
<dbReference type="Pfam" id="PF01380">
    <property type="entry name" value="SIS"/>
    <property type="match status" value="1"/>
</dbReference>
<evidence type="ECO:0000256" key="2">
    <source>
        <dbReference type="ARBA" id="ARBA00023125"/>
    </source>
</evidence>
<dbReference type="SUPFAM" id="SSF53697">
    <property type="entry name" value="SIS domain"/>
    <property type="match status" value="1"/>
</dbReference>
<keyword evidence="1" id="KW-0805">Transcription regulation</keyword>